<name>A0A2N5UCS7_9BASI</name>
<organism evidence="1 2">
    <name type="scientific">Puccinia coronata f. sp. avenae</name>
    <dbReference type="NCBI Taxonomy" id="200324"/>
    <lineage>
        <taxon>Eukaryota</taxon>
        <taxon>Fungi</taxon>
        <taxon>Dikarya</taxon>
        <taxon>Basidiomycota</taxon>
        <taxon>Pucciniomycotina</taxon>
        <taxon>Pucciniomycetes</taxon>
        <taxon>Pucciniales</taxon>
        <taxon>Pucciniaceae</taxon>
        <taxon>Puccinia</taxon>
    </lineage>
</organism>
<evidence type="ECO:0000313" key="2">
    <source>
        <dbReference type="Proteomes" id="UP000235392"/>
    </source>
</evidence>
<accession>A0A2N5UCS7</accession>
<dbReference type="EMBL" id="PGCI01000176">
    <property type="protein sequence ID" value="PLW35545.1"/>
    <property type="molecule type" value="Genomic_DNA"/>
</dbReference>
<comment type="caution">
    <text evidence="1">The sequence shown here is derived from an EMBL/GenBank/DDBJ whole genome shotgun (WGS) entry which is preliminary data.</text>
</comment>
<reference evidence="1 2" key="1">
    <citation type="submission" date="2017-11" db="EMBL/GenBank/DDBJ databases">
        <title>De novo assembly and phasing of dikaryotic genomes from two isolates of Puccinia coronata f. sp. avenae, the causal agent of oat crown rust.</title>
        <authorList>
            <person name="Miller M.E."/>
            <person name="Zhang Y."/>
            <person name="Omidvar V."/>
            <person name="Sperschneider J."/>
            <person name="Schwessinger B."/>
            <person name="Raley C."/>
            <person name="Palmer J.M."/>
            <person name="Garnica D."/>
            <person name="Upadhyaya N."/>
            <person name="Rathjen J."/>
            <person name="Taylor J.M."/>
            <person name="Park R.F."/>
            <person name="Dodds P.N."/>
            <person name="Hirsch C.D."/>
            <person name="Kianian S.F."/>
            <person name="Figueroa M."/>
        </authorList>
    </citation>
    <scope>NUCLEOTIDE SEQUENCE [LARGE SCALE GENOMIC DNA]</scope>
    <source>
        <strain evidence="1">12SD80</strain>
    </source>
</reference>
<dbReference type="Proteomes" id="UP000235392">
    <property type="component" value="Unassembled WGS sequence"/>
</dbReference>
<protein>
    <submittedName>
        <fullName evidence="1">Uncharacterized protein</fullName>
    </submittedName>
</protein>
<dbReference type="AlphaFoldDB" id="A0A2N5UCS7"/>
<gene>
    <name evidence="1" type="ORF">PCASD_14357</name>
</gene>
<sequence length="222" mass="24443">MIHDHHSSPTTVAAGAQAAIPEISTPKSAKNHAYPSDFKILSSMAVPYLAAGILAKIQFSKYCQGKPFWHANLPAGYNKKESEALKSVISEIRKTVKNEKGYFPKLLMKGIRNDTNPKKPPTVAVPSIISLAAQLSKGDSETNWEAIDDHLEEVRKKPPLHQKAFAELLLEMDLRVWDGKTMVDAVSPDFTEWPTEPQIASQVASYTTNQISIPNDQSPSPP</sequence>
<evidence type="ECO:0000313" key="1">
    <source>
        <dbReference type="EMBL" id="PLW35545.1"/>
    </source>
</evidence>
<proteinExistence type="predicted"/>